<dbReference type="STRING" id="666685.R2APBS1_0623"/>
<dbReference type="AlphaFoldDB" id="M4NJ07"/>
<dbReference type="GeneID" id="72425608"/>
<evidence type="ECO:0000313" key="2">
    <source>
        <dbReference type="Proteomes" id="UP000011859"/>
    </source>
</evidence>
<dbReference type="InterPro" id="IPR045397">
    <property type="entry name" value="TumE-like"/>
</dbReference>
<dbReference type="Proteomes" id="UP000011859">
    <property type="component" value="Chromosome"/>
</dbReference>
<dbReference type="HOGENOM" id="CLU_165437_0_0_6"/>
<dbReference type="KEGG" id="rhd:R2APBS1_0623"/>
<proteinExistence type="predicted"/>
<gene>
    <name evidence="1" type="ORF">R2APBS1_0623</name>
</gene>
<evidence type="ECO:0000313" key="1">
    <source>
        <dbReference type="EMBL" id="AGG87791.1"/>
    </source>
</evidence>
<dbReference type="RefSeq" id="WP_015446830.1">
    <property type="nucleotide sequence ID" value="NC_020541.1"/>
</dbReference>
<protein>
    <submittedName>
        <fullName evidence="1">Uncharacterized protein</fullName>
    </submittedName>
</protein>
<dbReference type="EMBL" id="CP003470">
    <property type="protein sequence ID" value="AGG87791.1"/>
    <property type="molecule type" value="Genomic_DNA"/>
</dbReference>
<accession>M4NJ07</accession>
<dbReference type="OrthoDB" id="7451512at2"/>
<reference evidence="1 2" key="1">
    <citation type="submission" date="2012-04" db="EMBL/GenBank/DDBJ databases">
        <title>Complete genome of Rhodanobacter sp. 2APBS1.</title>
        <authorList>
            <consortium name="US DOE Joint Genome Institute"/>
            <person name="Huntemann M."/>
            <person name="Wei C.-L."/>
            <person name="Han J."/>
            <person name="Detter J.C."/>
            <person name="Han C."/>
            <person name="Tapia R."/>
            <person name="Munk A.C.C."/>
            <person name="Chen A."/>
            <person name="Krypides N."/>
            <person name="Mavromatis K."/>
            <person name="Markowitz V."/>
            <person name="Szeto E."/>
            <person name="Ivanova N."/>
            <person name="Mikhailova N."/>
            <person name="Ovchinnikova G."/>
            <person name="Pagani I."/>
            <person name="Pati A."/>
            <person name="Goodwin L."/>
            <person name="Peters L."/>
            <person name="Pitluck S."/>
            <person name="Woyke T."/>
            <person name="Prakash O."/>
            <person name="Elkins J."/>
            <person name="Brown S."/>
            <person name="Palumbo A."/>
            <person name="Hemme C."/>
            <person name="Zhou J."/>
            <person name="Watson D."/>
            <person name="Jardine P."/>
            <person name="Kostka J."/>
            <person name="Green S."/>
        </authorList>
    </citation>
    <scope>NUCLEOTIDE SEQUENCE [LARGE SCALE GENOMIC DNA]</scope>
    <source>
        <strain evidence="1 2">2APBS1</strain>
    </source>
</reference>
<keyword evidence="2" id="KW-1185">Reference proteome</keyword>
<name>M4NJ07_9GAMM</name>
<dbReference type="Pfam" id="PF20126">
    <property type="entry name" value="TumE"/>
    <property type="match status" value="1"/>
</dbReference>
<dbReference type="eggNOG" id="COG5652">
    <property type="taxonomic scope" value="Bacteria"/>
</dbReference>
<sequence precursor="true">MSKEDVGLETLLLLNGEIYDQGNGYWIKIEAWRIEANEHVPHGIRYALTLHDRYGTRLLGFDNAHVVKPPKRKRHAGRRLAYDHRHRHVSDKGIPYEFTSPQQLLEDFFNEVDRVLEETKS</sequence>
<organism evidence="1 2">
    <name type="scientific">Rhodanobacter denitrificans</name>
    <dbReference type="NCBI Taxonomy" id="666685"/>
    <lineage>
        <taxon>Bacteria</taxon>
        <taxon>Pseudomonadati</taxon>
        <taxon>Pseudomonadota</taxon>
        <taxon>Gammaproteobacteria</taxon>
        <taxon>Lysobacterales</taxon>
        <taxon>Rhodanobacteraceae</taxon>
        <taxon>Rhodanobacter</taxon>
    </lineage>
</organism>